<evidence type="ECO:0000259" key="7">
    <source>
        <dbReference type="Pfam" id="PF02687"/>
    </source>
</evidence>
<dbReference type="InterPro" id="IPR003838">
    <property type="entry name" value="ABC3_permease_C"/>
</dbReference>
<evidence type="ECO:0000256" key="6">
    <source>
        <dbReference type="SAM" id="Phobius"/>
    </source>
</evidence>
<accession>A0ABT8KNX5</accession>
<evidence type="ECO:0000313" key="9">
    <source>
        <dbReference type="EMBL" id="MDN5202434.1"/>
    </source>
</evidence>
<feature type="domain" description="MacB-like periplasmic core" evidence="8">
    <location>
        <begin position="90"/>
        <end position="303"/>
    </location>
</feature>
<feature type="domain" description="ABC3 transporter permease C-terminal" evidence="7">
    <location>
        <begin position="737"/>
        <end position="851"/>
    </location>
</feature>
<dbReference type="Pfam" id="PF12704">
    <property type="entry name" value="MacB_PCD"/>
    <property type="match status" value="2"/>
</dbReference>
<reference evidence="9" key="1">
    <citation type="submission" date="2023-06" db="EMBL/GenBank/DDBJ databases">
        <title>Genomic of Parafulvivirga corallium.</title>
        <authorList>
            <person name="Wang G."/>
        </authorList>
    </citation>
    <scope>NUCLEOTIDE SEQUENCE</scope>
    <source>
        <strain evidence="9">BMA10</strain>
    </source>
</reference>
<feature type="transmembrane region" description="Helical" evidence="6">
    <location>
        <begin position="91"/>
        <end position="111"/>
    </location>
</feature>
<evidence type="ECO:0000256" key="2">
    <source>
        <dbReference type="ARBA" id="ARBA00022475"/>
    </source>
</evidence>
<protein>
    <submittedName>
        <fullName evidence="9">ABC transporter permease</fullName>
    </submittedName>
</protein>
<dbReference type="PANTHER" id="PTHR30572:SF18">
    <property type="entry name" value="ABC-TYPE MACROLIDE FAMILY EXPORT SYSTEM PERMEASE COMPONENT 2"/>
    <property type="match status" value="1"/>
</dbReference>
<feature type="domain" description="MacB-like periplasmic core" evidence="8">
    <location>
        <begin position="515"/>
        <end position="695"/>
    </location>
</feature>
<evidence type="ECO:0000313" key="10">
    <source>
        <dbReference type="Proteomes" id="UP001172082"/>
    </source>
</evidence>
<keyword evidence="2" id="KW-1003">Cell membrane</keyword>
<organism evidence="9 10">
    <name type="scientific">Splendidivirga corallicola</name>
    <dbReference type="NCBI Taxonomy" id="3051826"/>
    <lineage>
        <taxon>Bacteria</taxon>
        <taxon>Pseudomonadati</taxon>
        <taxon>Bacteroidota</taxon>
        <taxon>Cytophagia</taxon>
        <taxon>Cytophagales</taxon>
        <taxon>Splendidivirgaceae</taxon>
        <taxon>Splendidivirga</taxon>
    </lineage>
</organism>
<keyword evidence="4 6" id="KW-1133">Transmembrane helix</keyword>
<dbReference type="InterPro" id="IPR050250">
    <property type="entry name" value="Macrolide_Exporter_MacB"/>
</dbReference>
<evidence type="ECO:0000256" key="1">
    <source>
        <dbReference type="ARBA" id="ARBA00004651"/>
    </source>
</evidence>
<feature type="transmembrane region" description="Helical" evidence="6">
    <location>
        <begin position="357"/>
        <end position="380"/>
    </location>
</feature>
<feature type="transmembrane region" description="Helical" evidence="6">
    <location>
        <begin position="786"/>
        <end position="804"/>
    </location>
</feature>
<dbReference type="RefSeq" id="WP_346752458.1">
    <property type="nucleotide sequence ID" value="NZ_JAUJEA010000004.1"/>
</dbReference>
<feature type="transmembrane region" description="Helical" evidence="6">
    <location>
        <begin position="824"/>
        <end position="847"/>
    </location>
</feature>
<evidence type="ECO:0000259" key="8">
    <source>
        <dbReference type="Pfam" id="PF12704"/>
    </source>
</evidence>
<dbReference type="EMBL" id="JAUJEA010000004">
    <property type="protein sequence ID" value="MDN5202434.1"/>
    <property type="molecule type" value="Genomic_DNA"/>
</dbReference>
<sequence>MKRFADWLLKRFCREEYYADIRGDLEELHEKQDHSKPYSELIYLKEVLLLFRLSLIKPIHIFPYINQNGMMLKSYLKVVPRNLAKNKLTSFINIFGLALAIGCSTVVYVYINWEYSRDAFHVNRDNIFYVKSAIDRNGKTEIWGTTPAALGPMLIQDFPQIENMVRLDGRNGIVRYEDQVFQQYIHFTDPGYTGMFSFELKWGTKDALRDESQLVISERISRKYFGTKNPIGEEVIITFPNKVVQSYQVGAVFKQFPKTTSFWHHILANNNRLKQVDPEADYQDWENMVAGTFLQLKDPNDIHILERNMGQYAALQNEASLDWPTQDYLFEPLRTLSLNSHKIHSSIASGEKPAQRISLIVISFFLLFLACSNYINIAIVSASKRLKEIGVRKVIGGNRKLIIQQFLIENFIITFFAMLLGVIMGYFIFVPGFDRAFSIGLEFNLLDPNFWIYFISVLFLTGLASGAYPAFYISAYKSVDIFRGRQRFGTKNMFTKIFLTFQFVFSLILIATGIVFTQDAKYQMLKDWGYNQKQVLVIPVTDGSAYNTLKNDIIKEPNVLAVAGSKSHLGQSHTKSMVEMDNQKYEFRCLDVGEQYLEVMQLQLKSGRFFNVDRTTDYSESVIINETLANEMGWDKALGKQMYVDSVRYTVIGILKDFHYQSFWYDIEPTFLKFVKEEEYQYLTARVNPGTTIETNENLKRTWKALFPDLPFDSFFQDEVFTHYFSILTSNSNLGRFVAALAITLSCMGLFGLVSLRVESRMKDFSMRKVLGANIKHLIKEVTRQFRWLLVIGILIGGPLSYYFSKVLMEIISNYHMPLGFEPILMASGLLLLMAAITVSSIIYKVINTNPVDNLRAE</sequence>
<dbReference type="InterPro" id="IPR025857">
    <property type="entry name" value="MacB_PCD"/>
</dbReference>
<feature type="transmembrane region" description="Helical" evidence="6">
    <location>
        <begin position="497"/>
        <end position="516"/>
    </location>
</feature>
<dbReference type="Pfam" id="PF02687">
    <property type="entry name" value="FtsX"/>
    <property type="match status" value="2"/>
</dbReference>
<feature type="domain" description="ABC3 transporter permease C-terminal" evidence="7">
    <location>
        <begin position="360"/>
        <end position="473"/>
    </location>
</feature>
<feature type="transmembrane region" description="Helical" evidence="6">
    <location>
        <begin position="401"/>
        <end position="430"/>
    </location>
</feature>
<keyword evidence="10" id="KW-1185">Reference proteome</keyword>
<proteinExistence type="predicted"/>
<feature type="transmembrane region" description="Helical" evidence="6">
    <location>
        <begin position="737"/>
        <end position="758"/>
    </location>
</feature>
<comment type="caution">
    <text evidence="9">The sequence shown here is derived from an EMBL/GenBank/DDBJ whole genome shotgun (WGS) entry which is preliminary data.</text>
</comment>
<comment type="subcellular location">
    <subcellularLocation>
        <location evidence="1">Cell membrane</location>
        <topology evidence="1">Multi-pass membrane protein</topology>
    </subcellularLocation>
</comment>
<dbReference type="Proteomes" id="UP001172082">
    <property type="component" value="Unassembled WGS sequence"/>
</dbReference>
<keyword evidence="5 6" id="KW-0472">Membrane</keyword>
<dbReference type="PANTHER" id="PTHR30572">
    <property type="entry name" value="MEMBRANE COMPONENT OF TRANSPORTER-RELATED"/>
    <property type="match status" value="1"/>
</dbReference>
<evidence type="ECO:0000256" key="4">
    <source>
        <dbReference type="ARBA" id="ARBA00022989"/>
    </source>
</evidence>
<evidence type="ECO:0000256" key="5">
    <source>
        <dbReference type="ARBA" id="ARBA00023136"/>
    </source>
</evidence>
<feature type="transmembrane region" description="Helical" evidence="6">
    <location>
        <begin position="450"/>
        <end position="476"/>
    </location>
</feature>
<name>A0ABT8KNX5_9BACT</name>
<evidence type="ECO:0000256" key="3">
    <source>
        <dbReference type="ARBA" id="ARBA00022692"/>
    </source>
</evidence>
<gene>
    <name evidence="9" type="ORF">QQ008_13690</name>
</gene>
<keyword evidence="3 6" id="KW-0812">Transmembrane</keyword>